<dbReference type="PANTHER" id="PTHR30562">
    <property type="entry name" value="UVRC/OXIDOREDUCTASE"/>
    <property type="match status" value="1"/>
</dbReference>
<keyword evidence="2 7" id="KW-0227">DNA damage</keyword>
<dbReference type="SUPFAM" id="SSF47781">
    <property type="entry name" value="RuvA domain 2-like"/>
    <property type="match status" value="1"/>
</dbReference>
<dbReference type="NCBIfam" id="TIGR00194">
    <property type="entry name" value="uvrC"/>
    <property type="match status" value="1"/>
</dbReference>
<dbReference type="PANTHER" id="PTHR30562:SF1">
    <property type="entry name" value="UVRABC SYSTEM PROTEIN C"/>
    <property type="match status" value="1"/>
</dbReference>
<comment type="function">
    <text evidence="7">The UvrABC repair system catalyzes the recognition and processing of DNA lesions. UvrC both incises the 5' and 3' sides of the lesion. The N-terminal half is responsible for the 3' incision and the C-terminal half is responsible for the 5' incision.</text>
</comment>
<evidence type="ECO:0000256" key="1">
    <source>
        <dbReference type="ARBA" id="ARBA00022490"/>
    </source>
</evidence>
<comment type="subunit">
    <text evidence="7">Interacts with UvrB in an incision complex.</text>
</comment>
<sequence>MTVPNPFNPKAFVKTLATLPGVYRMLDARGDVLYVGKARNLRQRIASYFREHHTSAKTRSLVTHIQTIEITITHTEAEALILENTLIKQLQPRYNILLRDDKGYPYIHVSKERFPQLMLYRGTKHLPGRYFGPYPNAHAARDTLGLLQKIFRLRTCEDSFFRNRSRPCLQFQIKRCTAPCVGLVNDKDYQRQLGDALLFLEGKSDQIIDDLAGRMEAAAAALQFEEAAIHRDQIAELRQIQESQHVEGESGDLDVIACITRAGAACVQVFIFRNGRLLGNKAFFPQLPPQDETPEAILTAFLAQYYLDKTIPGEILLTHKPLDIAPLTQAMQARSGKHITFTIRVRGERARWLAMARHNAEQALTAHLTSQTGIRRRFKLLQDILALDDEISRLECFDISHTQGEATVASCVVFGVEGPIKTDYRRYNISGITPGDDYAAMHQALTRRYTRILEEDSRLPEVLLIDGGKGQLAQAQAALEALQVSNITLIGVAKGADRKPGLETLFLSGQPYPLTLPADSAGLHLIQQIRDEAHRFAISGHRQRRAAPRKTSILESIAGIGSKRRQSLLKQFGGLKQLSRAGVDDLARVEGISNELAQRIYDTFHDNT</sequence>
<dbReference type="GO" id="GO:0006289">
    <property type="term" value="P:nucleotide-excision repair"/>
    <property type="evidence" value="ECO:0007669"/>
    <property type="project" value="UniProtKB-UniRule"/>
</dbReference>
<dbReference type="Pfam" id="PF08459">
    <property type="entry name" value="UvrC_RNaseH_dom"/>
    <property type="match status" value="1"/>
</dbReference>
<dbReference type="PROSITE" id="PS50165">
    <property type="entry name" value="UVRC"/>
    <property type="match status" value="1"/>
</dbReference>
<dbReference type="AlphaFoldDB" id="A0A2G6PGV1"/>
<keyword evidence="6 7" id="KW-0742">SOS response</keyword>
<dbReference type="Pfam" id="PF14520">
    <property type="entry name" value="HHH_5"/>
    <property type="match status" value="1"/>
</dbReference>
<dbReference type="EMBL" id="PDTV01000004">
    <property type="protein sequence ID" value="PIE83480.1"/>
    <property type="molecule type" value="Genomic_DNA"/>
</dbReference>
<dbReference type="SUPFAM" id="SSF82771">
    <property type="entry name" value="GIY-YIG endonuclease"/>
    <property type="match status" value="1"/>
</dbReference>
<dbReference type="FunFam" id="3.40.1440.10:FF:000001">
    <property type="entry name" value="UvrABC system protein C"/>
    <property type="match status" value="1"/>
</dbReference>
<evidence type="ECO:0000256" key="6">
    <source>
        <dbReference type="ARBA" id="ARBA00023236"/>
    </source>
</evidence>
<dbReference type="InterPro" id="IPR000305">
    <property type="entry name" value="GIY-YIG_endonuc"/>
</dbReference>
<dbReference type="InterPro" id="IPR036876">
    <property type="entry name" value="UVR_dom_sf"/>
</dbReference>
<gene>
    <name evidence="7 11" type="primary">uvrC</name>
    <name evidence="11" type="ORF">CSA09_01015</name>
</gene>
<dbReference type="Pfam" id="PF22920">
    <property type="entry name" value="UvrC_RNaseH"/>
    <property type="match status" value="1"/>
</dbReference>
<reference evidence="11 12" key="1">
    <citation type="submission" date="2017-10" db="EMBL/GenBank/DDBJ databases">
        <title>Novel microbial diversity and functional potential in the marine mammal oral microbiome.</title>
        <authorList>
            <person name="Dudek N.K."/>
            <person name="Sun C.L."/>
            <person name="Burstein D."/>
            <person name="Kantor R.S."/>
            <person name="Aliaga Goltsman D.S."/>
            <person name="Bik E.M."/>
            <person name="Thomas B.C."/>
            <person name="Banfield J.F."/>
            <person name="Relman D.A."/>
        </authorList>
    </citation>
    <scope>NUCLEOTIDE SEQUENCE [LARGE SCALE GENOMIC DNA]</scope>
    <source>
        <strain evidence="11">DOLJORAL78_50_517</strain>
    </source>
</reference>
<evidence type="ECO:0000259" key="8">
    <source>
        <dbReference type="PROSITE" id="PS50151"/>
    </source>
</evidence>
<dbReference type="InterPro" id="IPR004791">
    <property type="entry name" value="UvrC"/>
</dbReference>
<evidence type="ECO:0000259" key="10">
    <source>
        <dbReference type="PROSITE" id="PS50165"/>
    </source>
</evidence>
<dbReference type="Gene3D" id="3.30.420.340">
    <property type="entry name" value="UvrC, RNAse H endonuclease domain"/>
    <property type="match status" value="1"/>
</dbReference>
<dbReference type="PROSITE" id="PS50151">
    <property type="entry name" value="UVR"/>
    <property type="match status" value="1"/>
</dbReference>
<dbReference type="Pfam" id="PF02151">
    <property type="entry name" value="UVR"/>
    <property type="match status" value="1"/>
</dbReference>
<evidence type="ECO:0000256" key="5">
    <source>
        <dbReference type="ARBA" id="ARBA00023204"/>
    </source>
</evidence>
<dbReference type="Gene3D" id="3.40.1440.10">
    <property type="entry name" value="GIY-YIG endonuclease"/>
    <property type="match status" value="1"/>
</dbReference>
<dbReference type="GO" id="GO:0005737">
    <property type="term" value="C:cytoplasm"/>
    <property type="evidence" value="ECO:0007669"/>
    <property type="project" value="UniProtKB-SubCell"/>
</dbReference>
<accession>A0A2G6PGV1</accession>
<organism evidence="11 12">
    <name type="scientific">Candidatus Contendibacter odensensis</name>
    <dbReference type="NCBI Taxonomy" id="1400860"/>
    <lineage>
        <taxon>Bacteria</taxon>
        <taxon>Pseudomonadati</taxon>
        <taxon>Pseudomonadota</taxon>
        <taxon>Gammaproteobacteria</taxon>
        <taxon>Candidatus Competibacteraceae</taxon>
        <taxon>Candidatus Contendibacter</taxon>
    </lineage>
</organism>
<comment type="similarity">
    <text evidence="7">Belongs to the UvrC family.</text>
</comment>
<dbReference type="InterPro" id="IPR050066">
    <property type="entry name" value="UvrABC_protein_C"/>
</dbReference>
<dbReference type="Gene3D" id="4.10.860.10">
    <property type="entry name" value="UVR domain"/>
    <property type="match status" value="1"/>
</dbReference>
<protein>
    <recommendedName>
        <fullName evidence="7">UvrABC system protein C</fullName>
        <shortName evidence="7">Protein UvrC</shortName>
    </recommendedName>
    <alternativeName>
        <fullName evidence="7">Excinuclease ABC subunit C</fullName>
    </alternativeName>
</protein>
<dbReference type="FunFam" id="3.30.420.340:FF:000001">
    <property type="entry name" value="UvrABC system protein C"/>
    <property type="match status" value="1"/>
</dbReference>
<keyword evidence="3 7" id="KW-0228">DNA excision</keyword>
<dbReference type="Gene3D" id="1.10.150.20">
    <property type="entry name" value="5' to 3' exonuclease, C-terminal subdomain"/>
    <property type="match status" value="1"/>
</dbReference>
<comment type="caution">
    <text evidence="11">The sequence shown here is derived from an EMBL/GenBank/DDBJ whole genome shotgun (WGS) entry which is preliminary data.</text>
</comment>
<evidence type="ECO:0000256" key="3">
    <source>
        <dbReference type="ARBA" id="ARBA00022769"/>
    </source>
</evidence>
<feature type="domain" description="GIY-YIG" evidence="9">
    <location>
        <begin position="18"/>
        <end position="96"/>
    </location>
</feature>
<dbReference type="GO" id="GO:0009432">
    <property type="term" value="P:SOS response"/>
    <property type="evidence" value="ECO:0007669"/>
    <property type="project" value="UniProtKB-UniRule"/>
</dbReference>
<dbReference type="Proteomes" id="UP000229278">
    <property type="component" value="Unassembled WGS sequence"/>
</dbReference>
<proteinExistence type="inferred from homology"/>
<keyword evidence="1 7" id="KW-0963">Cytoplasm</keyword>
<name>A0A2G6PGV1_9GAMM</name>
<dbReference type="GO" id="GO:0003677">
    <property type="term" value="F:DNA binding"/>
    <property type="evidence" value="ECO:0007669"/>
    <property type="project" value="UniProtKB-UniRule"/>
</dbReference>
<dbReference type="GO" id="GO:0009380">
    <property type="term" value="C:excinuclease repair complex"/>
    <property type="evidence" value="ECO:0007669"/>
    <property type="project" value="InterPro"/>
</dbReference>
<dbReference type="HAMAP" id="MF_00203">
    <property type="entry name" value="UvrC"/>
    <property type="match status" value="1"/>
</dbReference>
<dbReference type="InterPro" id="IPR001162">
    <property type="entry name" value="UvrC_RNase_H_dom"/>
</dbReference>
<dbReference type="PROSITE" id="PS50164">
    <property type="entry name" value="GIY_YIG"/>
    <property type="match status" value="1"/>
</dbReference>
<evidence type="ECO:0000256" key="2">
    <source>
        <dbReference type="ARBA" id="ARBA00022763"/>
    </source>
</evidence>
<dbReference type="CDD" id="cd10434">
    <property type="entry name" value="GIY-YIG_UvrC_Cho"/>
    <property type="match status" value="1"/>
</dbReference>
<dbReference type="InterPro" id="IPR010994">
    <property type="entry name" value="RuvA_2-like"/>
</dbReference>
<evidence type="ECO:0000313" key="12">
    <source>
        <dbReference type="Proteomes" id="UP000229278"/>
    </source>
</evidence>
<keyword evidence="5 7" id="KW-0234">DNA repair</keyword>
<dbReference type="SUPFAM" id="SSF46600">
    <property type="entry name" value="C-terminal UvrC-binding domain of UvrB"/>
    <property type="match status" value="1"/>
</dbReference>
<feature type="domain" description="UVR" evidence="8">
    <location>
        <begin position="205"/>
        <end position="240"/>
    </location>
</feature>
<dbReference type="SMART" id="SM00465">
    <property type="entry name" value="GIYc"/>
    <property type="match status" value="1"/>
</dbReference>
<dbReference type="Pfam" id="PF01541">
    <property type="entry name" value="GIY-YIG"/>
    <property type="match status" value="1"/>
</dbReference>
<dbReference type="InterPro" id="IPR001943">
    <property type="entry name" value="UVR_dom"/>
</dbReference>
<dbReference type="NCBIfam" id="NF001824">
    <property type="entry name" value="PRK00558.1-5"/>
    <property type="match status" value="1"/>
</dbReference>
<evidence type="ECO:0000256" key="7">
    <source>
        <dbReference type="HAMAP-Rule" id="MF_00203"/>
    </source>
</evidence>
<dbReference type="GO" id="GO:0009381">
    <property type="term" value="F:excinuclease ABC activity"/>
    <property type="evidence" value="ECO:0007669"/>
    <property type="project" value="UniProtKB-UniRule"/>
</dbReference>
<evidence type="ECO:0000313" key="11">
    <source>
        <dbReference type="EMBL" id="PIE83480.1"/>
    </source>
</evidence>
<dbReference type="InterPro" id="IPR035901">
    <property type="entry name" value="GIY-YIG_endonuc_sf"/>
</dbReference>
<dbReference type="InterPro" id="IPR047296">
    <property type="entry name" value="GIY-YIG_UvrC_Cho"/>
</dbReference>
<evidence type="ECO:0000256" key="4">
    <source>
        <dbReference type="ARBA" id="ARBA00022881"/>
    </source>
</evidence>
<evidence type="ECO:0000259" key="9">
    <source>
        <dbReference type="PROSITE" id="PS50164"/>
    </source>
</evidence>
<keyword evidence="4 7" id="KW-0267">Excision nuclease</keyword>
<feature type="domain" description="UvrC family homology region profile" evidence="10">
    <location>
        <begin position="255"/>
        <end position="479"/>
    </location>
</feature>
<dbReference type="InterPro" id="IPR038476">
    <property type="entry name" value="UvrC_RNase_H_dom_sf"/>
</dbReference>
<comment type="subcellular location">
    <subcellularLocation>
        <location evidence="7">Cytoplasm</location>
    </subcellularLocation>
</comment>